<comment type="cofactor">
    <cofactor evidence="6">
        <name>Mg(2+)</name>
        <dbReference type="ChEBI" id="CHEBI:18420"/>
    </cofactor>
    <text evidence="6">Binds 1 Mg(2+) ion per monomer.</text>
</comment>
<comment type="caution">
    <text evidence="9">The sequence shown here is derived from an EMBL/GenBank/DDBJ whole genome shotgun (WGS) entry which is preliminary data.</text>
</comment>
<dbReference type="PANTHER" id="PTHR10491:SF4">
    <property type="entry name" value="METHIONINE ADENOSYLTRANSFERASE 2 SUBUNIT BETA"/>
    <property type="match status" value="1"/>
</dbReference>
<dbReference type="SUPFAM" id="SSF51735">
    <property type="entry name" value="NAD(P)-binding Rossmann-fold domains"/>
    <property type="match status" value="1"/>
</dbReference>
<dbReference type="EMBL" id="AQQZ01000011">
    <property type="protein sequence ID" value="KNG92238.1"/>
    <property type="molecule type" value="Genomic_DNA"/>
</dbReference>
<feature type="region of interest" description="Disordered" evidence="7">
    <location>
        <begin position="234"/>
        <end position="262"/>
    </location>
</feature>
<keyword evidence="6" id="KW-0521">NADP</keyword>
<dbReference type="InterPro" id="IPR036291">
    <property type="entry name" value="NAD(P)-bd_dom_sf"/>
</dbReference>
<evidence type="ECO:0000256" key="1">
    <source>
        <dbReference type="ARBA" id="ARBA00004781"/>
    </source>
</evidence>
<dbReference type="Proteomes" id="UP000036938">
    <property type="component" value="Unassembled WGS sequence"/>
</dbReference>
<dbReference type="STRING" id="1317121.ATO11_18450"/>
<dbReference type="Pfam" id="PF04321">
    <property type="entry name" value="RmlD_sub_bind"/>
    <property type="match status" value="1"/>
</dbReference>
<evidence type="ECO:0000256" key="4">
    <source>
        <dbReference type="ARBA" id="ARBA00017099"/>
    </source>
</evidence>
<accession>A0A0L1JLE5</accession>
<comment type="function">
    <text evidence="6">Catalyzes the reduction of dTDP-6-deoxy-L-lyxo-4-hexulose to yield dTDP-L-rhamnose.</text>
</comment>
<dbReference type="InterPro" id="IPR005913">
    <property type="entry name" value="dTDP_dehydrorham_reduct"/>
</dbReference>
<evidence type="ECO:0000256" key="2">
    <source>
        <dbReference type="ARBA" id="ARBA00010944"/>
    </source>
</evidence>
<evidence type="ECO:0000313" key="9">
    <source>
        <dbReference type="EMBL" id="KNG92238.1"/>
    </source>
</evidence>
<dbReference type="RefSeq" id="WP_050532398.1">
    <property type="nucleotide sequence ID" value="NZ_AQQZ01000011.1"/>
</dbReference>
<name>A0A0L1JLE5_9RHOB</name>
<reference evidence="9 10" key="1">
    <citation type="journal article" date="2015" name="Int. J. Syst. Evol. Microbiol.">
        <title>Aestuariivita atlantica sp. nov., isolated from deep sea sediment of the Atlantic Ocean.</title>
        <authorList>
            <person name="Li G."/>
            <person name="Lai Q."/>
            <person name="Du Y."/>
            <person name="Liu X."/>
            <person name="Sun F."/>
            <person name="Shao Z."/>
        </authorList>
    </citation>
    <scope>NUCLEOTIDE SEQUENCE [LARGE SCALE GENOMIC DNA]</scope>
    <source>
        <strain evidence="9 10">22II-S11-z3</strain>
    </source>
</reference>
<dbReference type="UniPathway" id="UPA00124"/>
<feature type="domain" description="RmlD-like substrate binding" evidence="8">
    <location>
        <begin position="1"/>
        <end position="279"/>
    </location>
</feature>
<evidence type="ECO:0000256" key="5">
    <source>
        <dbReference type="ARBA" id="ARBA00048200"/>
    </source>
</evidence>
<proteinExistence type="inferred from homology"/>
<dbReference type="NCBIfam" id="TIGR01214">
    <property type="entry name" value="rmlD"/>
    <property type="match status" value="1"/>
</dbReference>
<dbReference type="Gene3D" id="3.40.50.720">
    <property type="entry name" value="NAD(P)-binding Rossmann-like Domain"/>
    <property type="match status" value="1"/>
</dbReference>
<evidence type="ECO:0000259" key="8">
    <source>
        <dbReference type="Pfam" id="PF04321"/>
    </source>
</evidence>
<evidence type="ECO:0000313" key="10">
    <source>
        <dbReference type="Proteomes" id="UP000036938"/>
    </source>
</evidence>
<dbReference type="CDD" id="cd05254">
    <property type="entry name" value="dTDP_HR_like_SDR_e"/>
    <property type="match status" value="1"/>
</dbReference>
<comment type="catalytic activity">
    <reaction evidence="5 6">
        <text>dTDP-beta-L-rhamnose + NADP(+) = dTDP-4-dehydro-beta-L-rhamnose + NADPH + H(+)</text>
        <dbReference type="Rhea" id="RHEA:21796"/>
        <dbReference type="ChEBI" id="CHEBI:15378"/>
        <dbReference type="ChEBI" id="CHEBI:57510"/>
        <dbReference type="ChEBI" id="CHEBI:57783"/>
        <dbReference type="ChEBI" id="CHEBI:58349"/>
        <dbReference type="ChEBI" id="CHEBI:62830"/>
        <dbReference type="EC" id="1.1.1.133"/>
    </reaction>
</comment>
<dbReference type="EC" id="1.1.1.133" evidence="3 6"/>
<evidence type="ECO:0000256" key="3">
    <source>
        <dbReference type="ARBA" id="ARBA00012929"/>
    </source>
</evidence>
<comment type="similarity">
    <text evidence="2 6">Belongs to the dTDP-4-dehydrorhamnose reductase family.</text>
</comment>
<dbReference type="GO" id="GO:0019305">
    <property type="term" value="P:dTDP-rhamnose biosynthetic process"/>
    <property type="evidence" value="ECO:0007669"/>
    <property type="project" value="UniProtKB-UniPathway"/>
</dbReference>
<dbReference type="OrthoDB" id="9803892at2"/>
<sequence>MKILMFGKTGQVATEVLRKEQVVALGRDVADLSDPEACAAAIRDHAPEAVINAAAYTAVDKAESDEDAARVINGEAPGAMARACADLGIPFVHISTDYVFDGAGEAPFSTDHPTGPLGAYGRTKLAGEEAVRAAGGPHAIFRTSWVVSAHGNNFVKTMLRLGAERDRLTIVADQVGGPTPAADIADLCLAAARQLVEDPGKTGTYHISGGPDVSWADFAREIFRQAGLSPEVVDIPTSDFPTPAVRPANSRMDNSTTKDTFGLDRPDWRAGLTDILQDLGALKS</sequence>
<dbReference type="PATRIC" id="fig|1317121.7.peg.786"/>
<dbReference type="PANTHER" id="PTHR10491">
    <property type="entry name" value="DTDP-4-DEHYDRORHAMNOSE REDUCTASE"/>
    <property type="match status" value="1"/>
</dbReference>
<evidence type="ECO:0000256" key="7">
    <source>
        <dbReference type="SAM" id="MobiDB-lite"/>
    </source>
</evidence>
<evidence type="ECO:0000256" key="6">
    <source>
        <dbReference type="RuleBase" id="RU364082"/>
    </source>
</evidence>
<dbReference type="Gene3D" id="3.90.25.10">
    <property type="entry name" value="UDP-galactose 4-epimerase, domain 1"/>
    <property type="match status" value="1"/>
</dbReference>
<gene>
    <name evidence="9" type="ORF">ATO11_18450</name>
</gene>
<protein>
    <recommendedName>
        <fullName evidence="4 6">dTDP-4-dehydrorhamnose reductase</fullName>
        <ecNumber evidence="3 6">1.1.1.133</ecNumber>
    </recommendedName>
</protein>
<dbReference type="GO" id="GO:0008831">
    <property type="term" value="F:dTDP-4-dehydrorhamnose reductase activity"/>
    <property type="evidence" value="ECO:0007669"/>
    <property type="project" value="UniProtKB-EC"/>
</dbReference>
<organism evidence="9 10">
    <name type="scientific">Pseudaestuariivita atlantica</name>
    <dbReference type="NCBI Taxonomy" id="1317121"/>
    <lineage>
        <taxon>Bacteria</taxon>
        <taxon>Pseudomonadati</taxon>
        <taxon>Pseudomonadota</taxon>
        <taxon>Alphaproteobacteria</taxon>
        <taxon>Rhodobacterales</taxon>
        <taxon>Paracoccaceae</taxon>
        <taxon>Pseudaestuariivita</taxon>
    </lineage>
</organism>
<dbReference type="AlphaFoldDB" id="A0A0L1JLE5"/>
<dbReference type="InterPro" id="IPR029903">
    <property type="entry name" value="RmlD-like-bd"/>
</dbReference>
<comment type="pathway">
    <text evidence="1 6">Carbohydrate biosynthesis; dTDP-L-rhamnose biosynthesis.</text>
</comment>
<keyword evidence="6" id="KW-0560">Oxidoreductase</keyword>
<keyword evidence="10" id="KW-1185">Reference proteome</keyword>